<dbReference type="Proteomes" id="UP001500339">
    <property type="component" value="Unassembled WGS sequence"/>
</dbReference>
<evidence type="ECO:0008006" key="3">
    <source>
        <dbReference type="Google" id="ProtNLM"/>
    </source>
</evidence>
<name>A0ABP3TYP3_9CLOT</name>
<keyword evidence="2" id="KW-1185">Reference proteome</keyword>
<organism evidence="1 2">
    <name type="scientific">Clostridium malenominatum</name>
    <dbReference type="NCBI Taxonomy" id="1539"/>
    <lineage>
        <taxon>Bacteria</taxon>
        <taxon>Bacillati</taxon>
        <taxon>Bacillota</taxon>
        <taxon>Clostridia</taxon>
        <taxon>Eubacteriales</taxon>
        <taxon>Clostridiaceae</taxon>
        <taxon>Clostridium</taxon>
    </lineage>
</organism>
<comment type="caution">
    <text evidence="1">The sequence shown here is derived from an EMBL/GenBank/DDBJ whole genome shotgun (WGS) entry which is preliminary data.</text>
</comment>
<gene>
    <name evidence="1" type="ORF">GCM10008905_10730</name>
</gene>
<protein>
    <recommendedName>
        <fullName evidence="3">HNH nuclease domain-containing protein</fullName>
    </recommendedName>
</protein>
<sequence>MCYNIYCYYKRKRLIIIEKNLNEYKIKENVAYVALKKKDGSTIDCKIDIDDLQNVLDNGLWFAEWHKDFNSYLVQHYIKGPKGREKQTLHSFILSSHSKVPIRHINGDTLDNRKSNIEIYDKNTPNDYRELDNKTVALILRDNYGRENGKTIVDKEDLNKVMSFGYAWVPYKIGTKPYAVANTPFGRIFLNRFIMDTPEDMITNHINLNTLDNRKANLENISLETEEE</sequence>
<dbReference type="EMBL" id="BAAACF010000001">
    <property type="protein sequence ID" value="GAA0720936.1"/>
    <property type="molecule type" value="Genomic_DNA"/>
</dbReference>
<proteinExistence type="predicted"/>
<reference evidence="2" key="1">
    <citation type="journal article" date="2019" name="Int. J. Syst. Evol. Microbiol.">
        <title>The Global Catalogue of Microorganisms (GCM) 10K type strain sequencing project: providing services to taxonomists for standard genome sequencing and annotation.</title>
        <authorList>
            <consortium name="The Broad Institute Genomics Platform"/>
            <consortium name="The Broad Institute Genome Sequencing Center for Infectious Disease"/>
            <person name="Wu L."/>
            <person name="Ma J."/>
        </authorList>
    </citation>
    <scope>NUCLEOTIDE SEQUENCE [LARGE SCALE GENOMIC DNA]</scope>
    <source>
        <strain evidence="2">JCM 1405</strain>
    </source>
</reference>
<evidence type="ECO:0000313" key="1">
    <source>
        <dbReference type="EMBL" id="GAA0720936.1"/>
    </source>
</evidence>
<evidence type="ECO:0000313" key="2">
    <source>
        <dbReference type="Proteomes" id="UP001500339"/>
    </source>
</evidence>
<accession>A0ABP3TYP3</accession>